<proteinExistence type="predicted"/>
<organism evidence="1 2">
    <name type="scientific">Aphanomyces astaci</name>
    <name type="common">Crayfish plague agent</name>
    <dbReference type="NCBI Taxonomy" id="112090"/>
    <lineage>
        <taxon>Eukaryota</taxon>
        <taxon>Sar</taxon>
        <taxon>Stramenopiles</taxon>
        <taxon>Oomycota</taxon>
        <taxon>Saprolegniomycetes</taxon>
        <taxon>Saprolegniales</taxon>
        <taxon>Verrucalvaceae</taxon>
        <taxon>Aphanomyces</taxon>
    </lineage>
</organism>
<protein>
    <submittedName>
        <fullName evidence="1">Uncharacterized protein</fullName>
    </submittedName>
</protein>
<feature type="non-terminal residue" evidence="1">
    <location>
        <position position="66"/>
    </location>
</feature>
<sequence length="66" mass="7454">MYTELVAPLMKLLEIAAKTADSRKKTALTRVALSSVGWSGDHLECFDRIKEPLKRMVALSHPDRTR</sequence>
<evidence type="ECO:0000313" key="1">
    <source>
        <dbReference type="EMBL" id="RHY39420.1"/>
    </source>
</evidence>
<dbReference type="Proteomes" id="UP000266643">
    <property type="component" value="Unassembled WGS sequence"/>
</dbReference>
<evidence type="ECO:0000313" key="2">
    <source>
        <dbReference type="Proteomes" id="UP000266643"/>
    </source>
</evidence>
<reference evidence="1 2" key="1">
    <citation type="submission" date="2018-08" db="EMBL/GenBank/DDBJ databases">
        <title>Aphanomyces genome sequencing and annotation.</title>
        <authorList>
            <person name="Minardi D."/>
            <person name="Oidtmann B."/>
            <person name="Van Der Giezen M."/>
            <person name="Studholme D.J."/>
        </authorList>
    </citation>
    <scope>NUCLEOTIDE SEQUENCE [LARGE SCALE GENOMIC DNA]</scope>
    <source>
        <strain evidence="1 2">D2</strain>
    </source>
</reference>
<gene>
    <name evidence="1" type="ORF">DYB30_011626</name>
</gene>
<accession>A0A397C463</accession>
<dbReference type="EMBL" id="QUTD01011721">
    <property type="protein sequence ID" value="RHY39420.1"/>
    <property type="molecule type" value="Genomic_DNA"/>
</dbReference>
<dbReference type="AlphaFoldDB" id="A0A397C463"/>
<comment type="caution">
    <text evidence="1">The sequence shown here is derived from an EMBL/GenBank/DDBJ whole genome shotgun (WGS) entry which is preliminary data.</text>
</comment>
<dbReference type="VEuPathDB" id="FungiDB:H257_13208"/>
<name>A0A397C463_APHAT</name>